<feature type="compositionally biased region" description="Low complexity" evidence="2">
    <location>
        <begin position="451"/>
        <end position="461"/>
    </location>
</feature>
<name>A0A0G4GPN7_VITBC</name>
<gene>
    <name evidence="4" type="ORF">Vbra_1019</name>
</gene>
<dbReference type="STRING" id="1169540.A0A0G4GPN7"/>
<evidence type="ECO:0000313" key="5">
    <source>
        <dbReference type="Proteomes" id="UP000041254"/>
    </source>
</evidence>
<dbReference type="GO" id="GO:0016192">
    <property type="term" value="P:vesicle-mediated transport"/>
    <property type="evidence" value="ECO:0007669"/>
    <property type="project" value="InterPro"/>
</dbReference>
<accession>A0A0G4GPN7</accession>
<dbReference type="GO" id="GO:0006886">
    <property type="term" value="P:intracellular protein transport"/>
    <property type="evidence" value="ECO:0007669"/>
    <property type="project" value="InterPro"/>
</dbReference>
<feature type="compositionally biased region" description="Polar residues" evidence="2">
    <location>
        <begin position="919"/>
        <end position="932"/>
    </location>
</feature>
<dbReference type="SUPFAM" id="SSF49348">
    <property type="entry name" value="Clathrin adaptor appendage domain"/>
    <property type="match status" value="1"/>
</dbReference>
<feature type="compositionally biased region" description="Polar residues" evidence="2">
    <location>
        <begin position="1108"/>
        <end position="1124"/>
    </location>
</feature>
<dbReference type="Proteomes" id="UP000041254">
    <property type="component" value="Unassembled WGS sequence"/>
</dbReference>
<evidence type="ECO:0000256" key="1">
    <source>
        <dbReference type="SAM" id="Coils"/>
    </source>
</evidence>
<feature type="compositionally biased region" description="Low complexity" evidence="2">
    <location>
        <begin position="503"/>
        <end position="512"/>
    </location>
</feature>
<dbReference type="SUPFAM" id="SSF55711">
    <property type="entry name" value="Subdomain of clathrin and coatomer appendage domain"/>
    <property type="match status" value="1"/>
</dbReference>
<feature type="region of interest" description="Disordered" evidence="2">
    <location>
        <begin position="913"/>
        <end position="934"/>
    </location>
</feature>
<dbReference type="AlphaFoldDB" id="A0A0G4GPN7"/>
<dbReference type="OrthoDB" id="436553at2759"/>
<keyword evidence="1" id="KW-0175">Coiled coil</keyword>
<evidence type="ECO:0000256" key="2">
    <source>
        <dbReference type="SAM" id="MobiDB-lite"/>
    </source>
</evidence>
<feature type="region of interest" description="Disordered" evidence="2">
    <location>
        <begin position="1104"/>
        <end position="1138"/>
    </location>
</feature>
<dbReference type="Gene3D" id="2.60.40.1230">
    <property type="match status" value="1"/>
</dbReference>
<feature type="compositionally biased region" description="Low complexity" evidence="2">
    <location>
        <begin position="350"/>
        <end position="366"/>
    </location>
</feature>
<feature type="compositionally biased region" description="Basic and acidic residues" evidence="2">
    <location>
        <begin position="291"/>
        <end position="320"/>
    </location>
</feature>
<proteinExistence type="predicted"/>
<feature type="domain" description="Clathrin adaptor alpha-adaptin appendage C-terminal subdomain" evidence="3">
    <location>
        <begin position="967"/>
        <end position="1078"/>
    </location>
</feature>
<keyword evidence="5" id="KW-1185">Reference proteome</keyword>
<feature type="region of interest" description="Disordered" evidence="2">
    <location>
        <begin position="451"/>
        <end position="528"/>
    </location>
</feature>
<dbReference type="EMBL" id="CDMY01000748">
    <property type="protein sequence ID" value="CEM32325.1"/>
    <property type="molecule type" value="Genomic_DNA"/>
</dbReference>
<feature type="compositionally biased region" description="Basic and acidic residues" evidence="2">
    <location>
        <begin position="192"/>
        <end position="222"/>
    </location>
</feature>
<dbReference type="InParanoid" id="A0A0G4GPN7"/>
<feature type="coiled-coil region" evidence="1">
    <location>
        <begin position="547"/>
        <end position="661"/>
    </location>
</feature>
<reference evidence="4 5" key="1">
    <citation type="submission" date="2014-11" db="EMBL/GenBank/DDBJ databases">
        <authorList>
            <person name="Zhu J."/>
            <person name="Qi W."/>
            <person name="Song R."/>
        </authorList>
    </citation>
    <scope>NUCLEOTIDE SEQUENCE [LARGE SCALE GENOMIC DNA]</scope>
</reference>
<dbReference type="InterPro" id="IPR003164">
    <property type="entry name" value="Clathrin_a-adaptin_app_sub_C"/>
</dbReference>
<dbReference type="InterPro" id="IPR012295">
    <property type="entry name" value="TBP_dom_sf"/>
</dbReference>
<evidence type="ECO:0000313" key="4">
    <source>
        <dbReference type="EMBL" id="CEM32325.1"/>
    </source>
</evidence>
<protein>
    <recommendedName>
        <fullName evidence="3">Clathrin adaptor alpha-adaptin appendage C-terminal subdomain domain-containing protein</fullName>
    </recommendedName>
</protein>
<dbReference type="Pfam" id="PF02296">
    <property type="entry name" value="Alpha_adaptin_C"/>
    <property type="match status" value="1"/>
</dbReference>
<dbReference type="InterPro" id="IPR013041">
    <property type="entry name" value="Clathrin_app_Ig-like_sf"/>
</dbReference>
<dbReference type="Gene3D" id="3.30.310.10">
    <property type="entry name" value="TATA-Binding Protein"/>
    <property type="match status" value="1"/>
</dbReference>
<feature type="compositionally biased region" description="Pro residues" evidence="2">
    <location>
        <begin position="181"/>
        <end position="190"/>
    </location>
</feature>
<feature type="region of interest" description="Disordered" evidence="2">
    <location>
        <begin position="156"/>
        <end position="222"/>
    </location>
</feature>
<dbReference type="GO" id="GO:0030131">
    <property type="term" value="C:clathrin adaptor complex"/>
    <property type="evidence" value="ECO:0007669"/>
    <property type="project" value="InterPro"/>
</dbReference>
<sequence length="1138" mass="124706">MSSAINQIKSSIQTAVRSEDAFSGEKGNLASRVQLLTTEGTRSAVEYVISLIKNKGELVSTKIMAIRVLDHLMGARDKLATAVAEKLRFFSDILRKSKEKTPSKRRPEFFPTTTSMVDVEDFVGCVAEFIEKWARQYAARPDKLREFTTTRDKLKKEGVSFPQSQDFHHLSSRPGGSSPSNAPPPPPPPPMDDDHSRDRDRRDSGGGGDASRRSSDRRMSRTDLDIALTMAVDLKEAIQDDRHSDRTRDLLEKCQKELSFWEGRASDAADNDRMDEFEDIADVTHKLGEAIAAYDKEPAPSEGKSERPAGGKKEKGEKKGGTKRSKSPKERKEKKDRDREQEDQPDYLTGDQPDPSSSPLSLAGPSEKGKKKKRRDSTPASHASDAAPDKKGGEGDEFVGVSSSGVGLDEDPFTRSMTPAFGDSVQPAAMSSPVPWTEASFTFQTAPALGAGAAGGQPIAGSEGEPSFGGFQSAGASVPNLTELPPMAPHASPSLSHAPDTVPPDQQQQQQPPGGPMASPGMYLTGPPSVASLVRSEAAAGQQAAMVRQMQMALKNKDGEIEGLQNQIDNLQVEMQKKDTQNQQLVIQLTLASAKIRQLDPLRDKVADLTDKLNDSKGRCEELSDRLHRCSTQLRETMRDKSQVETELSDKEALLSDTRQRLFHERQRCAQLTADIEAMGRLHGSLQERLQTATASQQHTETQLAQLKYIFDTTDGLHIPPALVAPPSPPQHSGAFMSNPFPSRVSSMASSTMLRVGKGDELERTLVSGRSSSSGGGGVVQEREQRMLHFASARVTPQDDADESKAKRRYFSATPNDVWNSTPTVEVSLGSDPMSVKQLALYRNLLLARQGLLYEDKSIEVYFAVDVNACERRGEFELLIENRGRVLIPQMDVKVAKQANRGLSVRLAPLPGGAESGLRPQQRQSQRGSLDVSQPFDDTPVLELTYLSADNCRHVIPLRLPLPMVVFMDPVTMGPSDFFDRWDTHEYEMGELAFVFPLRAIFHAVGGFYYLTKCVSMGGAFSCLPALDSSPQNVVAAGKFGGTECLVRVEQGRGHHMQSKGRVAIRSPSYVINRALKNVFLDMLAEVGVEDPLDRLIEVTEKERPRNTRSFASYESNHPLTTSVRGGDAGAGREKRAK</sequence>
<feature type="compositionally biased region" description="Basic and acidic residues" evidence="2">
    <location>
        <begin position="327"/>
        <end position="342"/>
    </location>
</feature>
<feature type="region of interest" description="Disordered" evidence="2">
    <location>
        <begin position="291"/>
        <end position="433"/>
    </location>
</feature>
<evidence type="ECO:0000259" key="3">
    <source>
        <dbReference type="Pfam" id="PF02296"/>
    </source>
</evidence>
<dbReference type="VEuPathDB" id="CryptoDB:Vbra_1019"/>
<dbReference type="InterPro" id="IPR009028">
    <property type="entry name" value="Coatomer/calthrin_app_sub_C"/>
</dbReference>
<organism evidence="4 5">
    <name type="scientific">Vitrella brassicaformis (strain CCMP3155)</name>
    <dbReference type="NCBI Taxonomy" id="1169540"/>
    <lineage>
        <taxon>Eukaryota</taxon>
        <taxon>Sar</taxon>
        <taxon>Alveolata</taxon>
        <taxon>Colpodellida</taxon>
        <taxon>Vitrellaceae</taxon>
        <taxon>Vitrella</taxon>
    </lineage>
</organism>